<sequence length="476" mass="50475">MSRPSHAVVLGGGLAGTLAAHALARHADAVTVLERDVLPEGPGHRRGVPQARHAHLLWSNGARVIDGLLPGTTDRLLAAGARRIGFQGDQVTLTVRGWQHRFEPTQFAILCTRPLLDWIVRDQVLRTGRVHLRQGVEAVELRGAHGRITGVGVRDGDGREGAVEADLVVDATGRASGLRHWLAALDVRPPEKDVVDAGIGYATRLFAAPPGATAAFPAVNVGAPHRPDEPAHFGVVYPVEDDRWIVTLSCTRGGTLPAHEDDFEAFARTRLGHPLVADLIGSVEPLTPVFHSRSGANRRLYPERHGGWPDGLLVVGDSLTAFNPVYGHGMSAAARCAAALDRELAAGADPASGGTRRIQAAIGAAVDDPWILAASKDAGYAGCRVDATDPRLVGEHTAQQRRFADAIIDKSLVAPQVCATVTGVISLSAGQAELGSSRFLSLMHRETSLPKPDGPPLSPEELDLVRLPAYRRVPSA</sequence>
<dbReference type="PRINTS" id="PR00420">
    <property type="entry name" value="RNGMNOXGNASE"/>
</dbReference>
<dbReference type="SUPFAM" id="SSF51905">
    <property type="entry name" value="FAD/NAD(P)-binding domain"/>
    <property type="match status" value="1"/>
</dbReference>
<gene>
    <name evidence="1" type="ORF">ACFPCY_09445</name>
</gene>
<dbReference type="RefSeq" id="WP_378253386.1">
    <property type="nucleotide sequence ID" value="NZ_JBHSIT010000002.1"/>
</dbReference>
<keyword evidence="1" id="KW-0560">Oxidoreductase</keyword>
<dbReference type="EMBL" id="JBHSIT010000002">
    <property type="protein sequence ID" value="MFC4907543.1"/>
    <property type="molecule type" value="Genomic_DNA"/>
</dbReference>
<dbReference type="Pfam" id="PF12831">
    <property type="entry name" value="FAD_oxidored"/>
    <property type="match status" value="1"/>
</dbReference>
<comment type="caution">
    <text evidence="1">The sequence shown here is derived from an EMBL/GenBank/DDBJ whole genome shotgun (WGS) entry which is preliminary data.</text>
</comment>
<dbReference type="GO" id="GO:0016491">
    <property type="term" value="F:oxidoreductase activity"/>
    <property type="evidence" value="ECO:0007669"/>
    <property type="project" value="UniProtKB-KW"/>
</dbReference>
<dbReference type="PANTHER" id="PTHR43422:SF3">
    <property type="entry name" value="THIAMINE THIAZOLE SYNTHASE"/>
    <property type="match status" value="1"/>
</dbReference>
<evidence type="ECO:0000313" key="1">
    <source>
        <dbReference type="EMBL" id="MFC4907543.1"/>
    </source>
</evidence>
<accession>A0ABV9TVS9</accession>
<evidence type="ECO:0000313" key="2">
    <source>
        <dbReference type="Proteomes" id="UP001595872"/>
    </source>
</evidence>
<dbReference type="InterPro" id="IPR036188">
    <property type="entry name" value="FAD/NAD-bd_sf"/>
</dbReference>
<organism evidence="1 2">
    <name type="scientific">Actinomadura gamaensis</name>
    <dbReference type="NCBI Taxonomy" id="1763541"/>
    <lineage>
        <taxon>Bacteria</taxon>
        <taxon>Bacillati</taxon>
        <taxon>Actinomycetota</taxon>
        <taxon>Actinomycetes</taxon>
        <taxon>Streptosporangiales</taxon>
        <taxon>Thermomonosporaceae</taxon>
        <taxon>Actinomadura</taxon>
    </lineage>
</organism>
<dbReference type="Proteomes" id="UP001595872">
    <property type="component" value="Unassembled WGS sequence"/>
</dbReference>
<reference evidence="2" key="1">
    <citation type="journal article" date="2019" name="Int. J. Syst. Evol. Microbiol.">
        <title>The Global Catalogue of Microorganisms (GCM) 10K type strain sequencing project: providing services to taxonomists for standard genome sequencing and annotation.</title>
        <authorList>
            <consortium name="The Broad Institute Genomics Platform"/>
            <consortium name="The Broad Institute Genome Sequencing Center for Infectious Disease"/>
            <person name="Wu L."/>
            <person name="Ma J."/>
        </authorList>
    </citation>
    <scope>NUCLEOTIDE SEQUENCE [LARGE SCALE GENOMIC DNA]</scope>
    <source>
        <strain evidence="2">KLKA75</strain>
    </source>
</reference>
<dbReference type="EC" id="1.-.-.-" evidence="1"/>
<keyword evidence="2" id="KW-1185">Reference proteome</keyword>
<protein>
    <submittedName>
        <fullName evidence="1">NAD(P)/FAD-dependent oxidoreductase</fullName>
        <ecNumber evidence="1">1.-.-.-</ecNumber>
    </submittedName>
</protein>
<name>A0ABV9TVS9_9ACTN</name>
<proteinExistence type="predicted"/>
<dbReference type="Gene3D" id="3.50.50.60">
    <property type="entry name" value="FAD/NAD(P)-binding domain"/>
    <property type="match status" value="1"/>
</dbReference>
<dbReference type="PANTHER" id="PTHR43422">
    <property type="entry name" value="THIAMINE THIAZOLE SYNTHASE"/>
    <property type="match status" value="1"/>
</dbReference>